<feature type="domain" description="Restriction endonuclease type IV Mrr" evidence="1">
    <location>
        <begin position="7"/>
        <end position="102"/>
    </location>
</feature>
<organism evidence="3 4">
    <name type="scientific">Microbacterium pseudoresistens</name>
    <dbReference type="NCBI Taxonomy" id="640634"/>
    <lineage>
        <taxon>Bacteria</taxon>
        <taxon>Bacillati</taxon>
        <taxon>Actinomycetota</taxon>
        <taxon>Actinomycetes</taxon>
        <taxon>Micrococcales</taxon>
        <taxon>Microbacteriaceae</taxon>
        <taxon>Microbacterium</taxon>
    </lineage>
</organism>
<dbReference type="Proteomes" id="UP000552045">
    <property type="component" value="Unassembled WGS sequence"/>
</dbReference>
<evidence type="ECO:0000259" key="1">
    <source>
        <dbReference type="Pfam" id="PF04471"/>
    </source>
</evidence>
<dbReference type="InterPro" id="IPR049050">
    <property type="entry name" value="nSTAND3"/>
</dbReference>
<dbReference type="GO" id="GO:0004519">
    <property type="term" value="F:endonuclease activity"/>
    <property type="evidence" value="ECO:0007669"/>
    <property type="project" value="InterPro"/>
</dbReference>
<sequence length="764" mass="85728">MPDYDFRSLSPIDFEAFTRDLLNAELGVNFVDYGVGPDGGVDLRDNVRQIVAQCKHRPDASKRALLTSAQREAHKLSHASMKEYLFVTSASVSPDAEDELREALRPLPVGTSGIWHRGALNGALARHKSVEERAFKLWLSSAIALDEIVSAAQWQRSEELLQRVTDRVKLYVRTPTFHEALQKLTEEHVVLISGPPGVGKSTLAEILLLTLWHQGWTVINIASDVDEAWRHMRSTERIVFFYDDFLGQTSTAELQKNEGAGIASLIDKISRAGSNHYLVLTSREQILNVARTGGDDRIRRMVQARETVRIELGEIDRFDRARMLFNHLYFGFTASEDRSDLATDARYLRVIDHPGFNPRILESVVMRQKHQNIDEFYEAIFHALDHPDDIWAGSFRQLSTVSTMILMQLALSPFGSMRLDVLREAVRPTDPRDWISALRVLEGTWIRLLPEQGEALDASLYDPSRRDFLLDLVAESAYFESVLERVSTLTQWLYFCRLGRLVPGVTIVKESATSDAIQAILNDRAHDLDRLTADIASRNFAAIARVEAAGQKKRQSAVGFVYTTSVLTDRCEALAALAHLSAKLPAPMPLSEGCLQEELQPLLSALPSAQIPPESGEIFRLSLALVTESSPMWAIEAAMDLADFAFENCTNADDLELYSRLPDWFRDGVYRERGSSALRLALENELEYISQQDDPEVMASWLDQVCGIADSHGVSLWVDELREKIDTLPREQPSTRIDVPRTGTATFSAGSDEDMRALFSKLNA</sequence>
<reference evidence="3 4" key="1">
    <citation type="submission" date="2020-07" db="EMBL/GenBank/DDBJ databases">
        <title>Sequencing the genomes of 1000 actinobacteria strains.</title>
        <authorList>
            <person name="Klenk H.-P."/>
        </authorList>
    </citation>
    <scope>NUCLEOTIDE SEQUENCE [LARGE SCALE GENOMIC DNA]</scope>
    <source>
        <strain evidence="3 4">DSM 22185</strain>
    </source>
</reference>
<dbReference type="AlphaFoldDB" id="A0A7Y9JPL2"/>
<evidence type="ECO:0000259" key="2">
    <source>
        <dbReference type="Pfam" id="PF20720"/>
    </source>
</evidence>
<dbReference type="EMBL" id="JACCBH010000001">
    <property type="protein sequence ID" value="NYD55718.1"/>
    <property type="molecule type" value="Genomic_DNA"/>
</dbReference>
<dbReference type="GO" id="GO:0003677">
    <property type="term" value="F:DNA binding"/>
    <property type="evidence" value="ECO:0007669"/>
    <property type="project" value="InterPro"/>
</dbReference>
<comment type="caution">
    <text evidence="3">The sequence shown here is derived from an EMBL/GenBank/DDBJ whole genome shotgun (WGS) entry which is preliminary data.</text>
</comment>
<dbReference type="InterPro" id="IPR007560">
    <property type="entry name" value="Restrct_endonuc_IV_Mrr"/>
</dbReference>
<dbReference type="RefSeq" id="WP_179434988.1">
    <property type="nucleotide sequence ID" value="NZ_BAABLC010000004.1"/>
</dbReference>
<feature type="domain" description="Novel STAND NTPase 3" evidence="2">
    <location>
        <begin position="171"/>
        <end position="330"/>
    </location>
</feature>
<protein>
    <submittedName>
        <fullName evidence="3">Energy-coupling factor transporter ATP-binding protein EcfA2</fullName>
    </submittedName>
</protein>
<dbReference type="GO" id="GO:0005524">
    <property type="term" value="F:ATP binding"/>
    <property type="evidence" value="ECO:0007669"/>
    <property type="project" value="UniProtKB-KW"/>
</dbReference>
<keyword evidence="4" id="KW-1185">Reference proteome</keyword>
<evidence type="ECO:0000313" key="3">
    <source>
        <dbReference type="EMBL" id="NYD55718.1"/>
    </source>
</evidence>
<keyword evidence="3" id="KW-0067">ATP-binding</keyword>
<gene>
    <name evidence="3" type="ORF">BKA02_002773</name>
</gene>
<dbReference type="Pfam" id="PF20720">
    <property type="entry name" value="nSTAND3"/>
    <property type="match status" value="1"/>
</dbReference>
<dbReference type="GO" id="GO:0009307">
    <property type="term" value="P:DNA restriction-modification system"/>
    <property type="evidence" value="ECO:0007669"/>
    <property type="project" value="InterPro"/>
</dbReference>
<dbReference type="Pfam" id="PF04471">
    <property type="entry name" value="Mrr_cat"/>
    <property type="match status" value="1"/>
</dbReference>
<dbReference type="InterPro" id="IPR027417">
    <property type="entry name" value="P-loop_NTPase"/>
</dbReference>
<proteinExistence type="predicted"/>
<name>A0A7Y9JPL2_9MICO</name>
<dbReference type="Gene3D" id="3.40.50.300">
    <property type="entry name" value="P-loop containing nucleotide triphosphate hydrolases"/>
    <property type="match status" value="1"/>
</dbReference>
<dbReference type="SUPFAM" id="SSF52540">
    <property type="entry name" value="P-loop containing nucleoside triphosphate hydrolases"/>
    <property type="match status" value="1"/>
</dbReference>
<accession>A0A7Y9JPL2</accession>
<keyword evidence="3" id="KW-0547">Nucleotide-binding</keyword>
<evidence type="ECO:0000313" key="4">
    <source>
        <dbReference type="Proteomes" id="UP000552045"/>
    </source>
</evidence>